<evidence type="ECO:0000313" key="3">
    <source>
        <dbReference type="Proteomes" id="UP001642464"/>
    </source>
</evidence>
<feature type="region of interest" description="Disordered" evidence="1">
    <location>
        <begin position="438"/>
        <end position="494"/>
    </location>
</feature>
<reference evidence="2 3" key="1">
    <citation type="submission" date="2024-02" db="EMBL/GenBank/DDBJ databases">
        <authorList>
            <person name="Chen Y."/>
            <person name="Shah S."/>
            <person name="Dougan E. K."/>
            <person name="Thang M."/>
            <person name="Chan C."/>
        </authorList>
    </citation>
    <scope>NUCLEOTIDE SEQUENCE [LARGE SCALE GENOMIC DNA]</scope>
</reference>
<gene>
    <name evidence="2" type="ORF">SCF082_LOCUS27460</name>
</gene>
<organism evidence="2 3">
    <name type="scientific">Durusdinium trenchii</name>
    <dbReference type="NCBI Taxonomy" id="1381693"/>
    <lineage>
        <taxon>Eukaryota</taxon>
        <taxon>Sar</taxon>
        <taxon>Alveolata</taxon>
        <taxon>Dinophyceae</taxon>
        <taxon>Suessiales</taxon>
        <taxon>Symbiodiniaceae</taxon>
        <taxon>Durusdinium</taxon>
    </lineage>
</organism>
<evidence type="ECO:0000256" key="1">
    <source>
        <dbReference type="SAM" id="MobiDB-lite"/>
    </source>
</evidence>
<feature type="non-terminal residue" evidence="2">
    <location>
        <position position="627"/>
    </location>
</feature>
<name>A0ABP0MDI4_9DINO</name>
<protein>
    <recommendedName>
        <fullName evidence="4">2'-phosphotransferase</fullName>
    </recommendedName>
</protein>
<feature type="compositionally biased region" description="Polar residues" evidence="1">
    <location>
        <begin position="473"/>
        <end position="487"/>
    </location>
</feature>
<sequence length="627" mass="65390">MGGRPAASDDIGTPAAWFDVCIAPARANSSGGQNSELVQPPVASRGDSLFHMGGLNDTRAVARATCVVSLLHKMPSGTALSILRLQRVAQLLRRAATASQTEVEVEATETEAEKESGAELQNARAAERAAERAAPSAGASDSAEACDPRSGSREPQKELVKETAEAPARPPEAAPQDLAPASTEASAAETCMSAAEMVETSVRARMEQLMREILEELSFQHLVVRHRRGYDFGALSCAQLKLEVKAEGEALVASTDGEVYWPFKEFILKLQEEERKSERNHVHRSAVDPAGGGEVRRAGVSTARGRGDLSRREGRGNSQSPGAGARGEERSERIRALGVRGTPPGGTRGPSTRGQVTVKVAPRKDSLVKTPRGDFRSKVDQKGVDPSIPTGCLAAAAASAAAAAEGLTPNAQSAASGLLSRNASSTAGSCVLQGTSTGGAMPTAVPPLPGASTAPASPLRRERGLPGLERWSQEVSSPGSLRATTPQPSRPATPILQSRSFVPVQFVQAAYPAVALASPRGPLRPVRQEGVQTVPCQAAFAQRKATPQRERTSLQVASPHQVLNGWMPQRTMGPGVVPSATARAPAPAASYAGGVACPNPPVVLRTPRAASSSPVRRLVQPPVLSVG</sequence>
<feature type="region of interest" description="Disordered" evidence="1">
    <location>
        <begin position="276"/>
        <end position="331"/>
    </location>
</feature>
<dbReference type="Proteomes" id="UP001642464">
    <property type="component" value="Unassembled WGS sequence"/>
</dbReference>
<evidence type="ECO:0008006" key="4">
    <source>
        <dbReference type="Google" id="ProtNLM"/>
    </source>
</evidence>
<dbReference type="EMBL" id="CAXAMM010021224">
    <property type="protein sequence ID" value="CAK9049561.1"/>
    <property type="molecule type" value="Genomic_DNA"/>
</dbReference>
<proteinExistence type="predicted"/>
<feature type="region of interest" description="Disordered" evidence="1">
    <location>
        <begin position="96"/>
        <end position="187"/>
    </location>
</feature>
<feature type="compositionally biased region" description="Basic and acidic residues" evidence="1">
    <location>
        <begin position="305"/>
        <end position="315"/>
    </location>
</feature>
<feature type="compositionally biased region" description="Basic and acidic residues" evidence="1">
    <location>
        <begin position="146"/>
        <end position="164"/>
    </location>
</feature>
<accession>A0ABP0MDI4</accession>
<evidence type="ECO:0000313" key="2">
    <source>
        <dbReference type="EMBL" id="CAK9049561.1"/>
    </source>
</evidence>
<keyword evidence="3" id="KW-1185">Reference proteome</keyword>
<comment type="caution">
    <text evidence="2">The sequence shown here is derived from an EMBL/GenBank/DDBJ whole genome shotgun (WGS) entry which is preliminary data.</text>
</comment>